<feature type="binding site" evidence="9">
    <location>
        <position position="96"/>
    </location>
    <ligand>
        <name>Fe cation</name>
        <dbReference type="ChEBI" id="CHEBI:24875"/>
        <label>1</label>
    </ligand>
</feature>
<evidence type="ECO:0000256" key="3">
    <source>
        <dbReference type="ARBA" id="ARBA00022688"/>
    </source>
</evidence>
<comment type="function">
    <text evidence="9">Catalyzes the hydroxylation of 2-nonaprenyl-3-methyl-6-methoxy-1,4-benzoquinol during ubiquinone biosynthesis.</text>
</comment>
<feature type="binding site" evidence="9">
    <location>
        <position position="63"/>
    </location>
    <ligand>
        <name>Fe cation</name>
        <dbReference type="ChEBI" id="CHEBI:24875"/>
        <label>1</label>
    </ligand>
</feature>
<evidence type="ECO:0000313" key="11">
    <source>
        <dbReference type="Proteomes" id="UP000298133"/>
    </source>
</evidence>
<dbReference type="OrthoDB" id="5192789at2"/>
<proteinExistence type="inferred from homology"/>
<reference evidence="10 11" key="1">
    <citation type="submission" date="2019-03" db="EMBL/GenBank/DDBJ databases">
        <title>Draft genome of Gammaproteobacteria bacterium LSUCC0057, a member of the SAR92 clade.</title>
        <authorList>
            <person name="Lanclos V.C."/>
            <person name="Doiron C."/>
            <person name="Henson M.W."/>
            <person name="Thrash J.C."/>
        </authorList>
    </citation>
    <scope>NUCLEOTIDE SEQUENCE [LARGE SCALE GENOMIC DNA]</scope>
    <source>
        <strain evidence="10 11">LSUCC0057</strain>
    </source>
</reference>
<evidence type="ECO:0000256" key="9">
    <source>
        <dbReference type="HAMAP-Rule" id="MF_01658"/>
    </source>
</evidence>
<name>A0A4Y8UK25_9GAMM</name>
<dbReference type="GO" id="GO:0006744">
    <property type="term" value="P:ubiquinone biosynthetic process"/>
    <property type="evidence" value="ECO:0007669"/>
    <property type="project" value="UniProtKB-UniRule"/>
</dbReference>
<keyword evidence="5 9" id="KW-0560">Oxidoreductase</keyword>
<comment type="catalytic activity">
    <reaction evidence="9">
        <text>a 5-methoxy-2-methyl-3-(all-trans-polyprenyl)benzene-1,4-diol + AH2 + O2 = a 3-demethylubiquinol + A + H2O</text>
        <dbReference type="Rhea" id="RHEA:50908"/>
        <dbReference type="Rhea" id="RHEA-COMP:10859"/>
        <dbReference type="Rhea" id="RHEA-COMP:10914"/>
        <dbReference type="ChEBI" id="CHEBI:13193"/>
        <dbReference type="ChEBI" id="CHEBI:15377"/>
        <dbReference type="ChEBI" id="CHEBI:15379"/>
        <dbReference type="ChEBI" id="CHEBI:17499"/>
        <dbReference type="ChEBI" id="CHEBI:84167"/>
        <dbReference type="ChEBI" id="CHEBI:84422"/>
        <dbReference type="EC" id="1.14.99.60"/>
    </reaction>
</comment>
<feature type="binding site" evidence="9">
    <location>
        <position position="177"/>
    </location>
    <ligand>
        <name>Fe cation</name>
        <dbReference type="ChEBI" id="CHEBI:24875"/>
        <label>2</label>
    </ligand>
</feature>
<dbReference type="PANTHER" id="PTHR11237:SF4">
    <property type="entry name" value="5-DEMETHOXYUBIQUINONE HYDROXYLASE, MITOCHONDRIAL"/>
    <property type="match status" value="1"/>
</dbReference>
<feature type="binding site" evidence="9">
    <location>
        <position position="180"/>
    </location>
    <ligand>
        <name>Fe cation</name>
        <dbReference type="ChEBI" id="CHEBI:24875"/>
        <label>2</label>
    </ligand>
</feature>
<evidence type="ECO:0000256" key="1">
    <source>
        <dbReference type="ARBA" id="ARBA00004749"/>
    </source>
</evidence>
<evidence type="ECO:0000256" key="8">
    <source>
        <dbReference type="ARBA" id="ARBA00023136"/>
    </source>
</evidence>
<dbReference type="InterPro" id="IPR011566">
    <property type="entry name" value="Ubq_synth_Coq7"/>
</dbReference>
<keyword evidence="4 9" id="KW-0479">Metal-binding</keyword>
<evidence type="ECO:0000256" key="2">
    <source>
        <dbReference type="ARBA" id="ARBA00022475"/>
    </source>
</evidence>
<dbReference type="HAMAP" id="MF_01658">
    <property type="entry name" value="COQ7"/>
    <property type="match status" value="1"/>
</dbReference>
<dbReference type="GO" id="GO:0008682">
    <property type="term" value="F:3-demethoxyubiquinol 3-hydroxylase activity"/>
    <property type="evidence" value="ECO:0007669"/>
    <property type="project" value="UniProtKB-EC"/>
</dbReference>
<dbReference type="GO" id="GO:0046872">
    <property type="term" value="F:metal ion binding"/>
    <property type="evidence" value="ECO:0007669"/>
    <property type="project" value="UniProtKB-KW"/>
</dbReference>
<protein>
    <recommendedName>
        <fullName evidence="9">3-demethoxyubiquinol 3-hydroxylase</fullName>
        <shortName evidence="9">DMQ hydroxylase</shortName>
        <ecNumber evidence="9">1.14.99.60</ecNumber>
    </recommendedName>
    <alternativeName>
        <fullName evidence="9">2-nonaprenyl-3-methyl-6-methoxy-1,4-benzoquinol hydroxylase</fullName>
    </alternativeName>
</protein>
<comment type="similarity">
    <text evidence="9">Belongs to the COQ7 family.</text>
</comment>
<keyword evidence="11" id="KW-1185">Reference proteome</keyword>
<dbReference type="EMBL" id="SPIA01000002">
    <property type="protein sequence ID" value="TFH68029.1"/>
    <property type="molecule type" value="Genomic_DNA"/>
</dbReference>
<gene>
    <name evidence="9 10" type="primary">coq7</name>
    <name evidence="10" type="ORF">E3W66_07230</name>
</gene>
<organism evidence="10 11">
    <name type="scientific">Gammaproteobacteria bacterium LSUCC0057</name>
    <dbReference type="NCBI Taxonomy" id="2559237"/>
    <lineage>
        <taxon>Bacteria</taxon>
        <taxon>Pseudomonadati</taxon>
        <taxon>Pseudomonadota</taxon>
        <taxon>Gammaproteobacteria</taxon>
        <taxon>Cellvibrionales</taxon>
        <taxon>Porticoccaceae</taxon>
        <taxon>SAR92 clade</taxon>
    </lineage>
</organism>
<keyword evidence="2 9" id="KW-1003">Cell membrane</keyword>
<dbReference type="Proteomes" id="UP000298133">
    <property type="component" value="Unassembled WGS sequence"/>
</dbReference>
<dbReference type="InterPro" id="IPR009078">
    <property type="entry name" value="Ferritin-like_SF"/>
</dbReference>
<evidence type="ECO:0000256" key="5">
    <source>
        <dbReference type="ARBA" id="ARBA00023002"/>
    </source>
</evidence>
<evidence type="ECO:0000313" key="10">
    <source>
        <dbReference type="EMBL" id="TFH68029.1"/>
    </source>
</evidence>
<comment type="pathway">
    <text evidence="1 9">Cofactor biosynthesis; ubiquinone biosynthesis.</text>
</comment>
<dbReference type="UniPathway" id="UPA00232"/>
<dbReference type="InterPro" id="IPR012347">
    <property type="entry name" value="Ferritin-like"/>
</dbReference>
<dbReference type="AlphaFoldDB" id="A0A4Y8UK25"/>
<feature type="binding site" evidence="9">
    <location>
        <position position="145"/>
    </location>
    <ligand>
        <name>Fe cation</name>
        <dbReference type="ChEBI" id="CHEBI:24875"/>
        <label>2</label>
    </ligand>
</feature>
<dbReference type="Pfam" id="PF03232">
    <property type="entry name" value="COQ7"/>
    <property type="match status" value="1"/>
</dbReference>
<dbReference type="NCBIfam" id="NF033656">
    <property type="entry name" value="DMQ_monoox_COQ7"/>
    <property type="match status" value="1"/>
</dbReference>
<feature type="binding site" evidence="9">
    <location>
        <position position="93"/>
    </location>
    <ligand>
        <name>Fe cation</name>
        <dbReference type="ChEBI" id="CHEBI:24875"/>
        <label>1</label>
    </ligand>
</feature>
<dbReference type="Gene3D" id="1.20.1260.10">
    <property type="match status" value="1"/>
</dbReference>
<evidence type="ECO:0000256" key="7">
    <source>
        <dbReference type="ARBA" id="ARBA00023033"/>
    </source>
</evidence>
<keyword evidence="6 9" id="KW-0408">Iron</keyword>
<comment type="caution">
    <text evidence="10">The sequence shown here is derived from an EMBL/GenBank/DDBJ whole genome shotgun (WGS) entry which is preliminary data.</text>
</comment>
<dbReference type="EC" id="1.14.99.60" evidence="9"/>
<accession>A0A4Y8UK25</accession>
<dbReference type="GO" id="GO:0005886">
    <property type="term" value="C:plasma membrane"/>
    <property type="evidence" value="ECO:0007669"/>
    <property type="project" value="UniProtKB-SubCell"/>
</dbReference>
<feature type="binding site" evidence="9">
    <location>
        <position position="177"/>
    </location>
    <ligand>
        <name>Fe cation</name>
        <dbReference type="ChEBI" id="CHEBI:24875"/>
        <label>1</label>
    </ligand>
</feature>
<feature type="binding site" evidence="9">
    <location>
        <position position="93"/>
    </location>
    <ligand>
        <name>Fe cation</name>
        <dbReference type="ChEBI" id="CHEBI:24875"/>
        <label>2</label>
    </ligand>
</feature>
<evidence type="ECO:0000256" key="6">
    <source>
        <dbReference type="ARBA" id="ARBA00023004"/>
    </source>
</evidence>
<dbReference type="SUPFAM" id="SSF47240">
    <property type="entry name" value="Ferritin-like"/>
    <property type="match status" value="1"/>
</dbReference>
<keyword evidence="8 9" id="KW-0472">Membrane</keyword>
<dbReference type="CDD" id="cd01042">
    <property type="entry name" value="DMQH"/>
    <property type="match status" value="1"/>
</dbReference>
<comment type="subcellular location">
    <subcellularLocation>
        <location evidence="9">Cell membrane</location>
        <topology evidence="9">Peripheral membrane protein</topology>
    </subcellularLocation>
</comment>
<dbReference type="PANTHER" id="PTHR11237">
    <property type="entry name" value="COENZYME Q10 BIOSYNTHESIS PROTEIN 7"/>
    <property type="match status" value="1"/>
</dbReference>
<comment type="cofactor">
    <cofactor evidence="9">
        <name>Fe cation</name>
        <dbReference type="ChEBI" id="CHEBI:24875"/>
    </cofactor>
    <text evidence="9">Binds 2 iron ions per subunit.</text>
</comment>
<keyword evidence="7 9" id="KW-0503">Monooxygenase</keyword>
<dbReference type="InterPro" id="IPR047809">
    <property type="entry name" value="COQ7_proteobact"/>
</dbReference>
<sequence length="214" mass="22902">MLQRHLTALDNLIAGFDHALRIVAARAPAAQRPSPAAGVDQQPLSAVDRQHAAGLMRVNHSGEVCAQALYQGQAATAKLANVRTQMERAASEEIDHLAWCEQRLKALDSRPSLLNPLWYAASFALGAGAGLISDKLSLGFVAATEQQVSDHLQQHLAALPEQDLASRAVVAQMLSDEQQHARDALAAGGWQFPAPLRRAMSAVAAVMTTSSYRL</sequence>
<keyword evidence="3 9" id="KW-0831">Ubiquinone biosynthesis</keyword>
<evidence type="ECO:0000256" key="4">
    <source>
        <dbReference type="ARBA" id="ARBA00022723"/>
    </source>
</evidence>